<dbReference type="InterPro" id="IPR012336">
    <property type="entry name" value="Thioredoxin-like_fold"/>
</dbReference>
<reference evidence="4" key="1">
    <citation type="journal article" date="2019" name="Int. J. Syst. Evol. Microbiol.">
        <title>The Global Catalogue of Microorganisms (GCM) 10K type strain sequencing project: providing services to taxonomists for standard genome sequencing and annotation.</title>
        <authorList>
            <consortium name="The Broad Institute Genomics Platform"/>
            <consortium name="The Broad Institute Genome Sequencing Center for Infectious Disease"/>
            <person name="Wu L."/>
            <person name="Ma J."/>
        </authorList>
    </citation>
    <scope>NUCLEOTIDE SEQUENCE [LARGE SCALE GENOMIC DNA]</scope>
    <source>
        <strain evidence="4">CGMCC 1.7656</strain>
    </source>
</reference>
<feature type="domain" description="Thioredoxin-like fold" evidence="2">
    <location>
        <begin position="14"/>
        <end position="126"/>
    </location>
</feature>
<organism evidence="3 4">
    <name type="scientific">Cloacibacterium rupense</name>
    <dbReference type="NCBI Taxonomy" id="517423"/>
    <lineage>
        <taxon>Bacteria</taxon>
        <taxon>Pseudomonadati</taxon>
        <taxon>Bacteroidota</taxon>
        <taxon>Flavobacteriia</taxon>
        <taxon>Flavobacteriales</taxon>
        <taxon>Weeksellaceae</taxon>
    </lineage>
</organism>
<proteinExistence type="predicted"/>
<comment type="caution">
    <text evidence="3">The sequence shown here is derived from an EMBL/GenBank/DDBJ whole genome shotgun (WGS) entry which is preliminary data.</text>
</comment>
<gene>
    <name evidence="3" type="ORF">GCM10010992_16350</name>
</gene>
<sequence length="156" mass="18537">MSMEQAIAAQKTSPKKIIVDFYTDWNTACKEMDKETFLHPEILKYLNDKFYMVKFNAEGSETVNMYDRVFKNPEFQVKSKGKNGMHQFAKFMNINAYPTLIFLDENLQPITNLMGKFTPKELEPYLSMIANNQYKNIKTRDQWENYQKKFKSKIKE</sequence>
<keyword evidence="4" id="KW-1185">Reference proteome</keyword>
<dbReference type="PANTHER" id="PTHR15337">
    <property type="entry name" value="ANTERIOR GRADIENT PROTEIN-RELATED"/>
    <property type="match status" value="1"/>
</dbReference>
<evidence type="ECO:0000313" key="3">
    <source>
        <dbReference type="EMBL" id="GGP04363.1"/>
    </source>
</evidence>
<accession>A0ABQ2NIP4</accession>
<dbReference type="Proteomes" id="UP000620064">
    <property type="component" value="Unassembled WGS sequence"/>
</dbReference>
<evidence type="ECO:0000256" key="1">
    <source>
        <dbReference type="ARBA" id="ARBA00022729"/>
    </source>
</evidence>
<dbReference type="PANTHER" id="PTHR15337:SF11">
    <property type="entry name" value="THIOREDOXIN DOMAIN-CONTAINING PROTEIN"/>
    <property type="match status" value="1"/>
</dbReference>
<dbReference type="Pfam" id="PF13098">
    <property type="entry name" value="Thioredoxin_2"/>
    <property type="match status" value="1"/>
</dbReference>
<dbReference type="InterPro" id="IPR051099">
    <property type="entry name" value="AGR/TXD"/>
</dbReference>
<evidence type="ECO:0000313" key="4">
    <source>
        <dbReference type="Proteomes" id="UP000620064"/>
    </source>
</evidence>
<keyword evidence="1" id="KW-0732">Signal</keyword>
<protein>
    <submittedName>
        <fullName evidence="3">Thioredoxin</fullName>
    </submittedName>
</protein>
<dbReference type="InterPro" id="IPR036249">
    <property type="entry name" value="Thioredoxin-like_sf"/>
</dbReference>
<dbReference type="SUPFAM" id="SSF52833">
    <property type="entry name" value="Thioredoxin-like"/>
    <property type="match status" value="1"/>
</dbReference>
<dbReference type="EMBL" id="BMLV01000003">
    <property type="protein sequence ID" value="GGP04363.1"/>
    <property type="molecule type" value="Genomic_DNA"/>
</dbReference>
<name>A0ABQ2NIP4_9FLAO</name>
<evidence type="ECO:0000259" key="2">
    <source>
        <dbReference type="Pfam" id="PF13098"/>
    </source>
</evidence>
<dbReference type="Gene3D" id="3.40.30.10">
    <property type="entry name" value="Glutaredoxin"/>
    <property type="match status" value="1"/>
</dbReference>